<dbReference type="EMBL" id="APLQ01000011">
    <property type="protein sequence ID" value="ENO15358.2"/>
    <property type="molecule type" value="Genomic_DNA"/>
</dbReference>
<name>N6X2P9_9GAMM</name>
<protein>
    <submittedName>
        <fullName evidence="4">Amino acid ABC transporter substrate-binding protein</fullName>
    </submittedName>
</protein>
<evidence type="ECO:0000313" key="5">
    <source>
        <dbReference type="Proteomes" id="UP000013165"/>
    </source>
</evidence>
<dbReference type="AlphaFoldDB" id="N6X2P9"/>
<dbReference type="STRING" id="626887.J057_08406"/>
<dbReference type="Gene3D" id="3.40.190.10">
    <property type="entry name" value="Periplasmic binding protein-like II"/>
    <property type="match status" value="2"/>
</dbReference>
<evidence type="ECO:0000256" key="2">
    <source>
        <dbReference type="ARBA" id="ARBA00022729"/>
    </source>
</evidence>
<dbReference type="InterPro" id="IPR001638">
    <property type="entry name" value="Solute-binding_3/MltF_N"/>
</dbReference>
<dbReference type="PANTHER" id="PTHR35936:SF6">
    <property type="entry name" value="AMINO ACID ABC TRANSPORTER SUBSTRATE-BINDING PAAT FAMILY PROTEIN"/>
    <property type="match status" value="1"/>
</dbReference>
<comment type="caution">
    <text evidence="4">The sequence shown here is derived from an EMBL/GenBank/DDBJ whole genome shotgun (WGS) entry which is preliminary data.</text>
</comment>
<evidence type="ECO:0000256" key="1">
    <source>
        <dbReference type="ARBA" id="ARBA00010333"/>
    </source>
</evidence>
<keyword evidence="5" id="KW-1185">Reference proteome</keyword>
<dbReference type="PANTHER" id="PTHR35936">
    <property type="entry name" value="MEMBRANE-BOUND LYTIC MUREIN TRANSGLYCOSYLASE F"/>
    <property type="match status" value="1"/>
</dbReference>
<dbReference type="HOGENOM" id="CLU_086353_0_0_6"/>
<sequence>MTKDCVETRRPKGRWYGVILLWAILLCTPIAWAEPTTLRIGYVEFPPYEYQDEQGNAAGSFIELTRLVAKEAGYRPEFIYLPPSRLYLYLREGRIDLWPGLTYIPPLQGHVLTSKSTPMLVELSAWHLKETAPVARFDDLRDSRLILISGYTYGGLSTYLTRQPDIRLSYSSTHQSAVDMLRLKRGEYLLDYREPVEALGATQSMDDLRHSFIRDCVTAWLFSMEQDKAEQFREDFDRAFARLQARGELPVTPTSSETALLPGFPMLPPHDLSARDNFVFSPGSNGEVVGSE</sequence>
<dbReference type="eggNOG" id="COG0834">
    <property type="taxonomic scope" value="Bacteria"/>
</dbReference>
<dbReference type="SUPFAM" id="SSF53850">
    <property type="entry name" value="Periplasmic binding protein-like II"/>
    <property type="match status" value="1"/>
</dbReference>
<organism evidence="4 5">
    <name type="scientific">Marinobacter nanhaiticus D15-8W</name>
    <dbReference type="NCBI Taxonomy" id="626887"/>
    <lineage>
        <taxon>Bacteria</taxon>
        <taxon>Pseudomonadati</taxon>
        <taxon>Pseudomonadota</taxon>
        <taxon>Gammaproteobacteria</taxon>
        <taxon>Pseudomonadales</taxon>
        <taxon>Marinobacteraceae</taxon>
        <taxon>Marinobacter</taxon>
    </lineage>
</organism>
<proteinExistence type="inferred from homology"/>
<accession>N6X2P9</accession>
<comment type="similarity">
    <text evidence="1">Belongs to the bacterial solute-binding protein 3 family.</text>
</comment>
<gene>
    <name evidence="4" type="ORF">J057_08406</name>
</gene>
<dbReference type="RefSeq" id="WP_081614547.1">
    <property type="nucleotide sequence ID" value="NZ_AP028878.1"/>
</dbReference>
<evidence type="ECO:0000313" key="4">
    <source>
        <dbReference type="EMBL" id="ENO15358.2"/>
    </source>
</evidence>
<evidence type="ECO:0000259" key="3">
    <source>
        <dbReference type="Pfam" id="PF00497"/>
    </source>
</evidence>
<feature type="domain" description="Solute-binding protein family 3/N-terminal" evidence="3">
    <location>
        <begin position="39"/>
        <end position="249"/>
    </location>
</feature>
<dbReference type="OrthoDB" id="8481721at2"/>
<dbReference type="PATRIC" id="fig|626887.3.peg.1678"/>
<reference evidence="4 5" key="1">
    <citation type="journal article" date="2013" name="Genome Announc.">
        <title>Genome Sequence of the Polycyclic Aromatic Hydrocarbon-Degrading Bacterium Strain Marinobacter nanhaiticus D15-8WT.</title>
        <authorList>
            <person name="Cui Z."/>
            <person name="Gao W."/>
            <person name="Li Q."/>
            <person name="Xu G."/>
            <person name="Zheng L."/>
        </authorList>
    </citation>
    <scope>NUCLEOTIDE SEQUENCE [LARGE SCALE GENOMIC DNA]</scope>
    <source>
        <strain evidence="4 5">D15-8W</strain>
    </source>
</reference>
<dbReference type="Pfam" id="PF00497">
    <property type="entry name" value="SBP_bac_3"/>
    <property type="match status" value="1"/>
</dbReference>
<keyword evidence="2" id="KW-0732">Signal</keyword>
<dbReference type="Proteomes" id="UP000013165">
    <property type="component" value="Unassembled WGS sequence"/>
</dbReference>